<dbReference type="PANTHER" id="PTHR12726:SF0">
    <property type="entry name" value="CERAMIDE GLUCOSYLTRANSFERASE"/>
    <property type="match status" value="1"/>
</dbReference>
<dbReference type="Proteomes" id="UP000494106">
    <property type="component" value="Unassembled WGS sequence"/>
</dbReference>
<dbReference type="GO" id="GO:0008120">
    <property type="term" value="F:ceramide glucosyltransferase activity"/>
    <property type="evidence" value="ECO:0007669"/>
    <property type="project" value="UniProtKB-EC"/>
</dbReference>
<comment type="catalytic activity">
    <reaction evidence="18">
        <text>UDP-alpha-D-xylose + an N-acylsphing-4-enine = a beta-D-xylosyl-(1&lt;-&gt;1')-N-acylsphing-4-enine + UDP + H(+)</text>
        <dbReference type="Rhea" id="RHEA:70243"/>
        <dbReference type="ChEBI" id="CHEBI:15378"/>
        <dbReference type="ChEBI" id="CHEBI:52639"/>
        <dbReference type="ChEBI" id="CHEBI:57632"/>
        <dbReference type="ChEBI" id="CHEBI:58223"/>
        <dbReference type="ChEBI" id="CHEBI:189068"/>
    </reaction>
    <physiologicalReaction direction="left-to-right" evidence="18">
        <dbReference type="Rhea" id="RHEA:70244"/>
    </physiologicalReaction>
</comment>
<dbReference type="SUPFAM" id="SSF57716">
    <property type="entry name" value="Glucocorticoid receptor-like (DNA-binding domain)"/>
    <property type="match status" value="1"/>
</dbReference>
<comment type="pathway">
    <text evidence="3">Sphingolipid metabolism.</text>
</comment>
<dbReference type="PROSITE" id="PS50950">
    <property type="entry name" value="ZF_THAP"/>
    <property type="match status" value="1"/>
</dbReference>
<dbReference type="Pfam" id="PF13506">
    <property type="entry name" value="Glyco_transf_21"/>
    <property type="match status" value="1"/>
</dbReference>
<dbReference type="InterPro" id="IPR025993">
    <property type="entry name" value="Ceramide_glucosylTrfase"/>
</dbReference>
<keyword evidence="13" id="KW-1133">Transmembrane helix</keyword>
<dbReference type="GO" id="GO:0006679">
    <property type="term" value="P:glucosylceramide biosynthetic process"/>
    <property type="evidence" value="ECO:0007669"/>
    <property type="project" value="TreeGrafter"/>
</dbReference>
<dbReference type="PANTHER" id="PTHR12726">
    <property type="entry name" value="CERAMIDE GLUCOSYLTRANSFERASE"/>
    <property type="match status" value="1"/>
</dbReference>
<keyword evidence="10" id="KW-0479">Metal-binding</keyword>
<evidence type="ECO:0000259" key="22">
    <source>
        <dbReference type="PROSITE" id="PS50950"/>
    </source>
</evidence>
<keyword evidence="15" id="KW-0443">Lipid metabolism</keyword>
<dbReference type="InterPro" id="IPR006612">
    <property type="entry name" value="THAP_Znf"/>
</dbReference>
<feature type="domain" description="THAP-type" evidence="22">
    <location>
        <begin position="1"/>
        <end position="94"/>
    </location>
</feature>
<comment type="caution">
    <text evidence="23">The sequence shown here is derived from an EMBL/GenBank/DDBJ whole genome shotgun (WGS) entry which is preliminary data.</text>
</comment>
<name>A0A8S1ASI2_ARCPL</name>
<keyword evidence="6" id="KW-0444">Lipid biosynthesis</keyword>
<dbReference type="Pfam" id="PF05485">
    <property type="entry name" value="THAP"/>
    <property type="match status" value="1"/>
</dbReference>
<dbReference type="SUPFAM" id="SSF53448">
    <property type="entry name" value="Nucleotide-diphospho-sugar transferases"/>
    <property type="match status" value="1"/>
</dbReference>
<evidence type="ECO:0000256" key="5">
    <source>
        <dbReference type="ARBA" id="ARBA00012699"/>
    </source>
</evidence>
<keyword evidence="17" id="KW-0472">Membrane</keyword>
<evidence type="ECO:0000256" key="21">
    <source>
        <dbReference type="SAM" id="MobiDB-lite"/>
    </source>
</evidence>
<keyword evidence="7" id="KW-0328">Glycosyltransferase</keyword>
<comment type="subcellular location">
    <subcellularLocation>
        <location evidence="1">Golgi apparatus membrane</location>
        <topology evidence="1">Multi-pass membrane protein</topology>
    </subcellularLocation>
</comment>
<evidence type="ECO:0000256" key="2">
    <source>
        <dbReference type="ARBA" id="ARBA00004760"/>
    </source>
</evidence>
<comment type="pathway">
    <text evidence="2">Lipid metabolism; sphingolipid metabolism.</text>
</comment>
<dbReference type="Gene3D" id="3.90.550.10">
    <property type="entry name" value="Spore Coat Polysaccharide Biosynthesis Protein SpsA, Chain A"/>
    <property type="match status" value="1"/>
</dbReference>
<keyword evidence="8" id="KW-0808">Transferase</keyword>
<dbReference type="AlphaFoldDB" id="A0A8S1ASI2"/>
<dbReference type="GO" id="GO:0000139">
    <property type="term" value="C:Golgi membrane"/>
    <property type="evidence" value="ECO:0007669"/>
    <property type="project" value="UniProtKB-SubCell"/>
</dbReference>
<evidence type="ECO:0000256" key="20">
    <source>
        <dbReference type="PROSITE-ProRule" id="PRU00309"/>
    </source>
</evidence>
<keyword evidence="14" id="KW-0333">Golgi apparatus</keyword>
<evidence type="ECO:0000256" key="13">
    <source>
        <dbReference type="ARBA" id="ARBA00022989"/>
    </source>
</evidence>
<dbReference type="FunFam" id="3.90.550.10:FF:000041">
    <property type="entry name" value="UDP-glucose ceramide glucosyltransferase"/>
    <property type="match status" value="1"/>
</dbReference>
<evidence type="ECO:0000256" key="17">
    <source>
        <dbReference type="ARBA" id="ARBA00023136"/>
    </source>
</evidence>
<evidence type="ECO:0000256" key="8">
    <source>
        <dbReference type="ARBA" id="ARBA00022679"/>
    </source>
</evidence>
<evidence type="ECO:0000313" key="23">
    <source>
        <dbReference type="EMBL" id="CAB3249574.1"/>
    </source>
</evidence>
<feature type="region of interest" description="Disordered" evidence="21">
    <location>
        <begin position="142"/>
        <end position="180"/>
    </location>
</feature>
<sequence>MSVNNYRKCAKCGKTRAEDMTVTYHRFPNPGKDNNTKAHAWAKYCWPNNDWSSRESLYSLHKTNKVLCGRHFHSSQFYDSTRKKLSKFAVPELTDLLNDETNVFNQNAAASNVAGLQKSRVPFSRIENSPVSPILVKPTNILSPLKRPTDPIQPSKSTDKEQNAPEEMLPSKSTSTKNVQSQVLPYHDESHLTKSASKKCKSILSAINVSKGLIDTYLHLLKKMTGNQTDEENICILSFDEISIRKHLDYDSKSDEIQGFKDHGNHGRSNEIATKALVFMLAGIRKKWKQPIAFYFSHTLTADRMTVILKEILTECINSNVNVVATVCDLSTVNLKVLKTVGVTTSEPFFLHCEKEIVAILDPPHLLKCTRNLLMKHNVECTTDVQCNDKTVKGTAKWSHIEAFHLLDKSNANFVFAPALTDHHLHPNVKQQMRVKLAAQVFSHSVTAGILAKIASNELPTEAHATATFVQNFDKLFDAWKLHRTVDRSPPEQPYPGVSILKPLTGVDPNLFTNLETFFTLDYPTYELLFCVENERDPAVMLVNSLKHKHPHVDAKLFTGGMRVGVNPKINNMQPAYLAAKYPLVLISDAGIRMRDDSLLDMVQHMREDVAIVHQMPFTCDAEGFAAVYEKVFFGTAQARMYMCADLLGINCHVGMSSMVRRCALEESGGLRAFGDYLAEDYFLAKDITSRQWKMRVCSLPALQNTGTRSVGALQARLRRWARLRIAMVPTTALLEPLSECMPLGAGAAWAAGQLFGAEPLPFFLVHVLAWFLSDWLMLRAVQNGSPPFTKVQFLLGWVWSECCAPFVLAAALLSPEISWRTRSYRLDWGGRAHELNPKLKF</sequence>
<evidence type="ECO:0000256" key="15">
    <source>
        <dbReference type="ARBA" id="ARBA00023098"/>
    </source>
</evidence>
<organism evidence="23 24">
    <name type="scientific">Arctia plantaginis</name>
    <name type="common">Wood tiger moth</name>
    <name type="synonym">Phalaena plantaginis</name>
    <dbReference type="NCBI Taxonomy" id="874455"/>
    <lineage>
        <taxon>Eukaryota</taxon>
        <taxon>Metazoa</taxon>
        <taxon>Ecdysozoa</taxon>
        <taxon>Arthropoda</taxon>
        <taxon>Hexapoda</taxon>
        <taxon>Insecta</taxon>
        <taxon>Pterygota</taxon>
        <taxon>Neoptera</taxon>
        <taxon>Endopterygota</taxon>
        <taxon>Lepidoptera</taxon>
        <taxon>Glossata</taxon>
        <taxon>Ditrysia</taxon>
        <taxon>Noctuoidea</taxon>
        <taxon>Erebidae</taxon>
        <taxon>Arctiinae</taxon>
        <taxon>Arctia</taxon>
    </lineage>
</organism>
<keyword evidence="24" id="KW-1185">Reference proteome</keyword>
<comment type="similarity">
    <text evidence="4">Belongs to the glycosyltransferase 2 family.</text>
</comment>
<dbReference type="Pfam" id="PF21787">
    <property type="entry name" value="TNP-like_RNaseH_N"/>
    <property type="match status" value="1"/>
</dbReference>
<proteinExistence type="inferred from homology"/>
<feature type="compositionally biased region" description="Polar residues" evidence="21">
    <location>
        <begin position="171"/>
        <end position="180"/>
    </location>
</feature>
<gene>
    <name evidence="23" type="ORF">APLA_LOCUS12119</name>
</gene>
<dbReference type="SMART" id="SM00980">
    <property type="entry name" value="THAP"/>
    <property type="match status" value="1"/>
</dbReference>
<dbReference type="EMBL" id="CADEBC010000540">
    <property type="protein sequence ID" value="CAB3249574.1"/>
    <property type="molecule type" value="Genomic_DNA"/>
</dbReference>
<evidence type="ECO:0000313" key="24">
    <source>
        <dbReference type="Proteomes" id="UP000494106"/>
    </source>
</evidence>
<keyword evidence="11 20" id="KW-0863">Zinc-finger</keyword>
<dbReference type="CDD" id="cd02520">
    <property type="entry name" value="Glucosylceramide_synthase"/>
    <property type="match status" value="1"/>
</dbReference>
<evidence type="ECO:0000256" key="3">
    <source>
        <dbReference type="ARBA" id="ARBA00004991"/>
    </source>
</evidence>
<dbReference type="GO" id="GO:0008270">
    <property type="term" value="F:zinc ion binding"/>
    <property type="evidence" value="ECO:0007669"/>
    <property type="project" value="UniProtKB-KW"/>
</dbReference>
<dbReference type="Pfam" id="PF21788">
    <property type="entry name" value="TNP-like_GBD"/>
    <property type="match status" value="1"/>
</dbReference>
<dbReference type="OrthoDB" id="1483400at2759"/>
<dbReference type="EC" id="2.4.1.80" evidence="5"/>
<keyword evidence="9" id="KW-0812">Transmembrane</keyword>
<evidence type="ECO:0000256" key="16">
    <source>
        <dbReference type="ARBA" id="ARBA00023125"/>
    </source>
</evidence>
<keyword evidence="12" id="KW-0862">Zinc</keyword>
<keyword evidence="16 20" id="KW-0238">DNA-binding</keyword>
<evidence type="ECO:0000256" key="14">
    <source>
        <dbReference type="ARBA" id="ARBA00023034"/>
    </source>
</evidence>
<accession>A0A8S1ASI2</accession>
<evidence type="ECO:0000256" key="11">
    <source>
        <dbReference type="ARBA" id="ARBA00022771"/>
    </source>
</evidence>
<evidence type="ECO:0000256" key="18">
    <source>
        <dbReference type="ARBA" id="ARBA00047869"/>
    </source>
</evidence>
<evidence type="ECO:0000256" key="4">
    <source>
        <dbReference type="ARBA" id="ARBA00006739"/>
    </source>
</evidence>
<evidence type="ECO:0000256" key="1">
    <source>
        <dbReference type="ARBA" id="ARBA00004653"/>
    </source>
</evidence>
<protein>
    <recommendedName>
        <fullName evidence="5">ceramide glucosyltransferase</fullName>
        <ecNumber evidence="5">2.4.1.80</ecNumber>
    </recommendedName>
</protein>
<reference evidence="23 24" key="1">
    <citation type="submission" date="2020-04" db="EMBL/GenBank/DDBJ databases">
        <authorList>
            <person name="Wallbank WR R."/>
            <person name="Pardo Diaz C."/>
            <person name="Kozak K."/>
            <person name="Martin S."/>
            <person name="Jiggins C."/>
            <person name="Moest M."/>
            <person name="Warren A I."/>
            <person name="Byers J.R.P. K."/>
            <person name="Montejo-Kovacevich G."/>
            <person name="Yen C E."/>
        </authorList>
    </citation>
    <scope>NUCLEOTIDE SEQUENCE [LARGE SCALE GENOMIC DNA]</scope>
</reference>
<evidence type="ECO:0000256" key="9">
    <source>
        <dbReference type="ARBA" id="ARBA00022692"/>
    </source>
</evidence>
<evidence type="ECO:0000256" key="10">
    <source>
        <dbReference type="ARBA" id="ARBA00022723"/>
    </source>
</evidence>
<evidence type="ECO:0000256" key="12">
    <source>
        <dbReference type="ARBA" id="ARBA00022833"/>
    </source>
</evidence>
<evidence type="ECO:0000256" key="7">
    <source>
        <dbReference type="ARBA" id="ARBA00022676"/>
    </source>
</evidence>
<comment type="catalytic activity">
    <reaction evidence="19">
        <text>N-(9Z-octadecenoyl)-sphing-4-enine + UDP-alpha-D-xylose = beta-D-xylosyl-(1&lt;-&gt;1')-N-(9Z-octadecenoyl)-sphing-4-enine + UDP + H(+)</text>
        <dbReference type="Rhea" id="RHEA:70247"/>
        <dbReference type="ChEBI" id="CHEBI:15378"/>
        <dbReference type="ChEBI" id="CHEBI:57632"/>
        <dbReference type="ChEBI" id="CHEBI:58223"/>
        <dbReference type="ChEBI" id="CHEBI:77996"/>
        <dbReference type="ChEBI" id="CHEBI:189081"/>
    </reaction>
    <physiologicalReaction direction="left-to-right" evidence="19">
        <dbReference type="Rhea" id="RHEA:70248"/>
    </physiologicalReaction>
</comment>
<evidence type="ECO:0000256" key="19">
    <source>
        <dbReference type="ARBA" id="ARBA00048104"/>
    </source>
</evidence>
<dbReference type="InterPro" id="IPR048366">
    <property type="entry name" value="TNP-like_GBD"/>
</dbReference>
<dbReference type="InterPro" id="IPR048365">
    <property type="entry name" value="TNP-like_RNaseH_N"/>
</dbReference>
<dbReference type="InterPro" id="IPR029044">
    <property type="entry name" value="Nucleotide-diphossugar_trans"/>
</dbReference>
<dbReference type="GO" id="GO:0003677">
    <property type="term" value="F:DNA binding"/>
    <property type="evidence" value="ECO:0007669"/>
    <property type="project" value="UniProtKB-UniRule"/>
</dbReference>
<evidence type="ECO:0000256" key="6">
    <source>
        <dbReference type="ARBA" id="ARBA00022516"/>
    </source>
</evidence>